<evidence type="ECO:0000313" key="2">
    <source>
        <dbReference type="EMBL" id="CAK7941574.1"/>
    </source>
</evidence>
<organism evidence="2 3">
    <name type="scientific">Peronospora matthiolae</name>
    <dbReference type="NCBI Taxonomy" id="2874970"/>
    <lineage>
        <taxon>Eukaryota</taxon>
        <taxon>Sar</taxon>
        <taxon>Stramenopiles</taxon>
        <taxon>Oomycota</taxon>
        <taxon>Peronosporomycetes</taxon>
        <taxon>Peronosporales</taxon>
        <taxon>Peronosporaceae</taxon>
        <taxon>Peronospora</taxon>
    </lineage>
</organism>
<dbReference type="EMBL" id="CAKLBY020000264">
    <property type="protein sequence ID" value="CAK7941574.1"/>
    <property type="molecule type" value="Genomic_DNA"/>
</dbReference>
<comment type="caution">
    <text evidence="2">The sequence shown here is derived from an EMBL/GenBank/DDBJ whole genome shotgun (WGS) entry which is preliminary data.</text>
</comment>
<dbReference type="Proteomes" id="UP001162060">
    <property type="component" value="Unassembled WGS sequence"/>
</dbReference>
<accession>A0AAV1V3R1</accession>
<dbReference type="EMBL" id="CAKLBY020000003">
    <property type="protein sequence ID" value="CAK7891597.1"/>
    <property type="molecule type" value="Genomic_DNA"/>
</dbReference>
<protein>
    <submittedName>
        <fullName evidence="2">Uncharacterized protein</fullName>
    </submittedName>
</protein>
<name>A0AAV1V3R1_9STRA</name>
<evidence type="ECO:0000313" key="1">
    <source>
        <dbReference type="EMBL" id="CAK7891597.1"/>
    </source>
</evidence>
<reference evidence="2" key="1">
    <citation type="submission" date="2024-01" db="EMBL/GenBank/DDBJ databases">
        <authorList>
            <person name="Webb A."/>
        </authorList>
    </citation>
    <scope>NUCLEOTIDE SEQUENCE</scope>
    <source>
        <strain evidence="2">Pm1</strain>
    </source>
</reference>
<sequence>MTSMARLLLQPLSQETGLVGCLTSHRSLLRILILRIKQQQSPKLQYVCGAIARVLASL</sequence>
<evidence type="ECO:0000313" key="3">
    <source>
        <dbReference type="Proteomes" id="UP001162060"/>
    </source>
</evidence>
<proteinExistence type="predicted"/>
<gene>
    <name evidence="1" type="ORF">PM001_LOCUS224</name>
    <name evidence="2" type="ORF">PM001_LOCUS26724</name>
</gene>
<dbReference type="AlphaFoldDB" id="A0AAV1V3R1"/>